<evidence type="ECO:0008006" key="3">
    <source>
        <dbReference type="Google" id="ProtNLM"/>
    </source>
</evidence>
<reference evidence="1" key="1">
    <citation type="submission" date="2020-10" db="EMBL/GenBank/DDBJ databases">
        <authorList>
            <person name="Gilroy R."/>
        </authorList>
    </citation>
    <scope>NUCLEOTIDE SEQUENCE</scope>
    <source>
        <strain evidence="1">13766</strain>
    </source>
</reference>
<dbReference type="AlphaFoldDB" id="A0A9D1K5U4"/>
<dbReference type="EMBL" id="DVJN01000099">
    <property type="protein sequence ID" value="HIS92380.1"/>
    <property type="molecule type" value="Genomic_DNA"/>
</dbReference>
<evidence type="ECO:0000313" key="1">
    <source>
        <dbReference type="EMBL" id="HIS92380.1"/>
    </source>
</evidence>
<sequence>MNARLIQENGVAKITINGEKVSAVSFRSFWPQPEITRDFARGGIRLMSIYPSGILCSLDVPYSQFGEFWLGEGVYDWEVLRRQMDQFIENAPENYFSLILQLDTRDWYLAAHPQCQDSFNHIPEACSYQPWRAAAKRCIRDVLSWLDREYPEKIYAVYVCAGGTCEWYNRKALLEDPVKERAFQAFAGDPNRRLPSAQALASGEHGMLYGEADQNAVEYWRFLSEIVADTIMEFAHAVKEYNPGLLVGCFSGYILAHGTRIQESCQLLASRVFDCPDIDLIFSPASYALRGLESVSNSQLPMASVRLHGKLYYHEIDNTTYVANANPYAQVLQQSAHRRHASLWESIQYARREAACVFGALGTYWWFDMFGGWYDDPALQKELLAIGRAQERLYSRDIRSNAQVAMMVDEESNFYLRQPNVVHSVLVERQLEPLGRIGCAVDYFPARDLLRPDFPREQYRLYIFPNLCAPTPELREAVAGLRARGASMLFLFAPGILKDGKWEPPAMEELTGIRLRVSDAKMGYTLVPSGPVNDDSMGRVFGGEMGEAGPVIEADETDAYVFGRGLVSGKSQLVVKPRPHGGFDAWAAQGTVPEYILRPLARMAGAWIYQADGLPVYTNSRMLALFDHKGGERDIRVPWQTGVLEEMYTGERHALQGGDPVRLHFEANECKCFLYLREGGE</sequence>
<dbReference type="Gene3D" id="3.20.20.80">
    <property type="entry name" value="Glycosidases"/>
    <property type="match status" value="1"/>
</dbReference>
<proteinExistence type="predicted"/>
<organism evidence="1 2">
    <name type="scientific">Candidatus Alectryocaccomicrobium excrementavium</name>
    <dbReference type="NCBI Taxonomy" id="2840668"/>
    <lineage>
        <taxon>Bacteria</taxon>
        <taxon>Bacillati</taxon>
        <taxon>Bacillota</taxon>
        <taxon>Clostridia</taxon>
        <taxon>Candidatus Alectryocaccomicrobium</taxon>
    </lineage>
</organism>
<comment type="caution">
    <text evidence="1">The sequence shown here is derived from an EMBL/GenBank/DDBJ whole genome shotgun (WGS) entry which is preliminary data.</text>
</comment>
<dbReference type="Proteomes" id="UP000824140">
    <property type="component" value="Unassembled WGS sequence"/>
</dbReference>
<protein>
    <recommendedName>
        <fullName evidence="3">Glycoside hydrolase family 42 N-terminal domain-containing protein</fullName>
    </recommendedName>
</protein>
<accession>A0A9D1K5U4</accession>
<reference evidence="1" key="2">
    <citation type="journal article" date="2021" name="PeerJ">
        <title>Extensive microbial diversity within the chicken gut microbiome revealed by metagenomics and culture.</title>
        <authorList>
            <person name="Gilroy R."/>
            <person name="Ravi A."/>
            <person name="Getino M."/>
            <person name="Pursley I."/>
            <person name="Horton D.L."/>
            <person name="Alikhan N.F."/>
            <person name="Baker D."/>
            <person name="Gharbi K."/>
            <person name="Hall N."/>
            <person name="Watson M."/>
            <person name="Adriaenssens E.M."/>
            <person name="Foster-Nyarko E."/>
            <person name="Jarju S."/>
            <person name="Secka A."/>
            <person name="Antonio M."/>
            <person name="Oren A."/>
            <person name="Chaudhuri R.R."/>
            <person name="La Ragione R."/>
            <person name="Hildebrand F."/>
            <person name="Pallen M.J."/>
        </authorList>
    </citation>
    <scope>NUCLEOTIDE SEQUENCE</scope>
    <source>
        <strain evidence="1">13766</strain>
    </source>
</reference>
<name>A0A9D1K5U4_9FIRM</name>
<gene>
    <name evidence="1" type="ORF">IAA84_05115</name>
</gene>
<evidence type="ECO:0000313" key="2">
    <source>
        <dbReference type="Proteomes" id="UP000824140"/>
    </source>
</evidence>